<accession>A0ABP6X749</accession>
<reference evidence="2" key="1">
    <citation type="journal article" date="2019" name="Int. J. Syst. Evol. Microbiol.">
        <title>The Global Catalogue of Microorganisms (GCM) 10K type strain sequencing project: providing services to taxonomists for standard genome sequencing and annotation.</title>
        <authorList>
            <consortium name="The Broad Institute Genomics Platform"/>
            <consortium name="The Broad Institute Genome Sequencing Center for Infectious Disease"/>
            <person name="Wu L."/>
            <person name="Ma J."/>
        </authorList>
    </citation>
    <scope>NUCLEOTIDE SEQUENCE [LARGE SCALE GENOMIC DNA]</scope>
    <source>
        <strain evidence="2">JCM 16898</strain>
    </source>
</reference>
<dbReference type="Proteomes" id="UP001500689">
    <property type="component" value="Unassembled WGS sequence"/>
</dbReference>
<sequence>MTNELAAFVEFPELRHLPDPRRAGWLFVTETEHDGEIAGVMAAERWPEGSADVFAFKGLCNAMGLHRAPDHSLRRERSGGIAEVVDALLALPAPTDRLAPSRALRRGPASAGAGVVWLYADTPPDAAFLRVGAHGKNGLLAWSDHGKEAHPAGGSHEATSMCCHCAAGTVLPQPIRSETERVKVVHRGVRVLQDPRSANLYSLGRRDANCIQ</sequence>
<name>A0ABP6X749_9PSEU</name>
<evidence type="ECO:0000313" key="2">
    <source>
        <dbReference type="Proteomes" id="UP001500689"/>
    </source>
</evidence>
<comment type="caution">
    <text evidence="1">The sequence shown here is derived from an EMBL/GenBank/DDBJ whole genome shotgun (WGS) entry which is preliminary data.</text>
</comment>
<keyword evidence="2" id="KW-1185">Reference proteome</keyword>
<proteinExistence type="predicted"/>
<dbReference type="EMBL" id="BAAAZN010000011">
    <property type="protein sequence ID" value="GAA3561415.1"/>
    <property type="molecule type" value="Genomic_DNA"/>
</dbReference>
<organism evidence="1 2">
    <name type="scientific">Amycolatopsis ultiminotia</name>
    <dbReference type="NCBI Taxonomy" id="543629"/>
    <lineage>
        <taxon>Bacteria</taxon>
        <taxon>Bacillati</taxon>
        <taxon>Actinomycetota</taxon>
        <taxon>Actinomycetes</taxon>
        <taxon>Pseudonocardiales</taxon>
        <taxon>Pseudonocardiaceae</taxon>
        <taxon>Amycolatopsis</taxon>
    </lineage>
</organism>
<evidence type="ECO:0000313" key="1">
    <source>
        <dbReference type="EMBL" id="GAA3561415.1"/>
    </source>
</evidence>
<gene>
    <name evidence="1" type="ORF">GCM10022222_51500</name>
</gene>
<dbReference type="RefSeq" id="WP_344864148.1">
    <property type="nucleotide sequence ID" value="NZ_BAAAZN010000011.1"/>
</dbReference>
<protein>
    <submittedName>
        <fullName evidence="1">Uncharacterized protein</fullName>
    </submittedName>
</protein>